<dbReference type="InterPro" id="IPR009288">
    <property type="entry name" value="AIG2-like_dom"/>
</dbReference>
<organism evidence="3 4">
    <name type="scientific">Testicularia cyperi</name>
    <dbReference type="NCBI Taxonomy" id="1882483"/>
    <lineage>
        <taxon>Eukaryota</taxon>
        <taxon>Fungi</taxon>
        <taxon>Dikarya</taxon>
        <taxon>Basidiomycota</taxon>
        <taxon>Ustilaginomycotina</taxon>
        <taxon>Ustilaginomycetes</taxon>
        <taxon>Ustilaginales</taxon>
        <taxon>Anthracoideaceae</taxon>
        <taxon>Testicularia</taxon>
    </lineage>
</organism>
<sequence>MNPPEKASESATTAPSAKRSVRASAVNIASQDASSKRRKDEVPRFGVMWEVMRTIGDMSLPFFFSSVHVQGQQHVPPSNTPLILCANHSNTILDVAMLASNMPERRPLHFWAKSGFFKSPITRFILTSSGNIKVDRRNKNNQSLFQGTFEAMKAGGAIALFPEGGSYTIPALANLKMGAAWAALEYSRYLQIQATQHQLQDDDSDDPSSGTDQRRPKTDLKILPAAVIFDDKSIFRSRTLLQFGRPLSLDKYIDEFLSAPLPSAVPSQDAGSREQDATVPPTPASMTRTNTGTSTSAGSGSHAAHDPSATPAQRAVARLTADLAQALRDLTFNAPDWTTFQAVRAARELIFELQPDSLATLPHDMRRYVLLSRSLMDLLTLSEDSEKLDASLVATSRDAKHALFVYSSLLHLADVDHVTLARMLYRYAKIARSGFWSALKSLLFRLPYYAPIYLPTLVPTYLLPNRLAHHFAGREEESLSSVKTLFSFGFTFLLNLALLFKMLQYARWSPPGLLVAVAALWFLHDLNRSTIDTAYGLVKQVRFAWDVYKASKATSSATPAQPKQSDTNDDSPTTSLFFYGTLVHPKILARVIGNSGSHLTVQNGVLPDAMLCHIKGQEYPGLIRTESIRDRRNTVKGTLVCGLTRQDLRCLDAFEDDEYTRVNVTVWLDPEAPRESNSTRIHQGGDSLPLHEILAALTPARIAQLTSSTETSSVQRASAQVYAWTASLDLLEPKVWEFDVFAKEHASRWVGLRWDNFDAPLDSTERVENEFEYEIVDRIRDGTVDATSGSTESVIASTASADVYRDAIICQLTGDAGTAFSIETVAKHLAEKPSIQYYVDQAFKLASTKRPPRADRGLIEALLKSRALAQQSLATLVNALESDAPNAKIGDAIDALRSEKARVLEDRLGSQSLSDTSAMWPFTPLSSETKKDI</sequence>
<dbReference type="OrthoDB" id="1044435at2759"/>
<dbReference type="InterPro" id="IPR052744">
    <property type="entry name" value="GPAT/DAPAT"/>
</dbReference>
<dbReference type="CDD" id="cd07992">
    <property type="entry name" value="LPLAT_AAK14816-like"/>
    <property type="match status" value="1"/>
</dbReference>
<name>A0A317XKH6_9BASI</name>
<evidence type="ECO:0000256" key="1">
    <source>
        <dbReference type="SAM" id="MobiDB-lite"/>
    </source>
</evidence>
<gene>
    <name evidence="3" type="ORF">BCV70DRAFT_166328</name>
</gene>
<feature type="region of interest" description="Disordered" evidence="1">
    <location>
        <begin position="264"/>
        <end position="314"/>
    </location>
</feature>
<feature type="domain" description="Phospholipid/glycerol acyltransferase" evidence="2">
    <location>
        <begin position="82"/>
        <end position="230"/>
    </location>
</feature>
<dbReference type="PANTHER" id="PTHR31605:SF0">
    <property type="entry name" value="GLYCEROL-3-PHOSPHATE O-ACYLTRANSFERASE 1"/>
    <property type="match status" value="1"/>
</dbReference>
<dbReference type="GO" id="GO:0016287">
    <property type="term" value="F:glycerone-phosphate O-acyltransferase activity"/>
    <property type="evidence" value="ECO:0007669"/>
    <property type="project" value="TreeGrafter"/>
</dbReference>
<dbReference type="Pfam" id="PF01553">
    <property type="entry name" value="Acyltransferase"/>
    <property type="match status" value="1"/>
</dbReference>
<evidence type="ECO:0000313" key="4">
    <source>
        <dbReference type="Proteomes" id="UP000246740"/>
    </source>
</evidence>
<keyword evidence="4" id="KW-1185">Reference proteome</keyword>
<evidence type="ECO:0000313" key="3">
    <source>
        <dbReference type="EMBL" id="PWY97810.1"/>
    </source>
</evidence>
<dbReference type="InterPro" id="IPR036568">
    <property type="entry name" value="GGCT-like_sf"/>
</dbReference>
<dbReference type="STRING" id="1882483.A0A317XKH6"/>
<protein>
    <recommendedName>
        <fullName evidence="2">Phospholipid/glycerol acyltransferase domain-containing protein</fullName>
    </recommendedName>
</protein>
<evidence type="ECO:0000259" key="2">
    <source>
        <dbReference type="SMART" id="SM00563"/>
    </source>
</evidence>
<dbReference type="EMBL" id="KZ819202">
    <property type="protein sequence ID" value="PWY97810.1"/>
    <property type="molecule type" value="Genomic_DNA"/>
</dbReference>
<dbReference type="AlphaFoldDB" id="A0A317XKH6"/>
<dbReference type="SMART" id="SM00563">
    <property type="entry name" value="PlsC"/>
    <property type="match status" value="1"/>
</dbReference>
<dbReference type="CDD" id="cd06661">
    <property type="entry name" value="GGCT_like"/>
    <property type="match status" value="1"/>
</dbReference>
<feature type="compositionally biased region" description="Low complexity" evidence="1">
    <location>
        <begin position="291"/>
        <end position="302"/>
    </location>
</feature>
<dbReference type="InParanoid" id="A0A317XKH6"/>
<dbReference type="SUPFAM" id="SSF69593">
    <property type="entry name" value="Glycerol-3-phosphate (1)-acyltransferase"/>
    <property type="match status" value="1"/>
</dbReference>
<accession>A0A317XKH6</accession>
<dbReference type="GO" id="GO:0004366">
    <property type="term" value="F:glycerol-3-phosphate O-acyltransferase activity"/>
    <property type="evidence" value="ECO:0007669"/>
    <property type="project" value="TreeGrafter"/>
</dbReference>
<proteinExistence type="predicted"/>
<dbReference type="Proteomes" id="UP000246740">
    <property type="component" value="Unassembled WGS sequence"/>
</dbReference>
<dbReference type="PANTHER" id="PTHR31605">
    <property type="entry name" value="GLYCEROL-3-PHOSPHATE O-ACYLTRANSFERASE 1"/>
    <property type="match status" value="1"/>
</dbReference>
<dbReference type="Pfam" id="PF06094">
    <property type="entry name" value="GGACT"/>
    <property type="match status" value="1"/>
</dbReference>
<reference evidence="3 4" key="1">
    <citation type="journal article" date="2018" name="Mol. Biol. Evol.">
        <title>Broad Genomic Sampling Reveals a Smut Pathogenic Ancestry of the Fungal Clade Ustilaginomycotina.</title>
        <authorList>
            <person name="Kijpornyongpan T."/>
            <person name="Mondo S.J."/>
            <person name="Barry K."/>
            <person name="Sandor L."/>
            <person name="Lee J."/>
            <person name="Lipzen A."/>
            <person name="Pangilinan J."/>
            <person name="LaButti K."/>
            <person name="Hainaut M."/>
            <person name="Henrissat B."/>
            <person name="Grigoriev I.V."/>
            <person name="Spatafora J.W."/>
            <person name="Aime M.C."/>
        </authorList>
    </citation>
    <scope>NUCLEOTIDE SEQUENCE [LARGE SCALE GENOMIC DNA]</scope>
    <source>
        <strain evidence="3 4">MCA 3645</strain>
    </source>
</reference>
<dbReference type="SUPFAM" id="SSF110857">
    <property type="entry name" value="Gamma-glutamyl cyclotransferase-like"/>
    <property type="match status" value="1"/>
</dbReference>
<feature type="region of interest" description="Disordered" evidence="1">
    <location>
        <begin position="197"/>
        <end position="217"/>
    </location>
</feature>
<dbReference type="InterPro" id="IPR002123">
    <property type="entry name" value="Plipid/glycerol_acylTrfase"/>
</dbReference>
<dbReference type="InterPro" id="IPR013024">
    <property type="entry name" value="GGCT-like"/>
</dbReference>
<feature type="region of interest" description="Disordered" evidence="1">
    <location>
        <begin position="1"/>
        <end position="39"/>
    </location>
</feature>
<dbReference type="GO" id="GO:0008654">
    <property type="term" value="P:phospholipid biosynthetic process"/>
    <property type="evidence" value="ECO:0007669"/>
    <property type="project" value="TreeGrafter"/>
</dbReference>
<dbReference type="Gene3D" id="3.10.490.10">
    <property type="entry name" value="Gamma-glutamyl cyclotransferase-like"/>
    <property type="match status" value="1"/>
</dbReference>